<keyword evidence="2" id="KW-1185">Reference proteome</keyword>
<protein>
    <recommendedName>
        <fullName evidence="3">F-box protein</fullName>
    </recommendedName>
</protein>
<dbReference type="EMBL" id="JAJJMB010017633">
    <property type="protein sequence ID" value="KAI3836947.1"/>
    <property type="molecule type" value="Genomic_DNA"/>
</dbReference>
<dbReference type="Proteomes" id="UP001202328">
    <property type="component" value="Unassembled WGS sequence"/>
</dbReference>
<evidence type="ECO:0000313" key="2">
    <source>
        <dbReference type="Proteomes" id="UP001202328"/>
    </source>
</evidence>
<name>A0AAD4X4R0_9MAGN</name>
<comment type="caution">
    <text evidence="1">The sequence shown here is derived from an EMBL/GenBank/DDBJ whole genome shotgun (WGS) entry which is preliminary data.</text>
</comment>
<dbReference type="AlphaFoldDB" id="A0AAD4X4R0"/>
<reference evidence="1" key="1">
    <citation type="submission" date="2022-04" db="EMBL/GenBank/DDBJ databases">
        <title>A functionally conserved STORR gene fusion in Papaver species that diverged 16.8 million years ago.</title>
        <authorList>
            <person name="Catania T."/>
        </authorList>
    </citation>
    <scope>NUCLEOTIDE SEQUENCE</scope>
    <source>
        <strain evidence="1">S-188037</strain>
    </source>
</reference>
<organism evidence="1 2">
    <name type="scientific">Papaver atlanticum</name>
    <dbReference type="NCBI Taxonomy" id="357466"/>
    <lineage>
        <taxon>Eukaryota</taxon>
        <taxon>Viridiplantae</taxon>
        <taxon>Streptophyta</taxon>
        <taxon>Embryophyta</taxon>
        <taxon>Tracheophyta</taxon>
        <taxon>Spermatophyta</taxon>
        <taxon>Magnoliopsida</taxon>
        <taxon>Ranunculales</taxon>
        <taxon>Papaveraceae</taxon>
        <taxon>Papaveroideae</taxon>
        <taxon>Papaver</taxon>
    </lineage>
</organism>
<feature type="non-terminal residue" evidence="1">
    <location>
        <position position="1"/>
    </location>
</feature>
<evidence type="ECO:0000313" key="1">
    <source>
        <dbReference type="EMBL" id="KAI3836947.1"/>
    </source>
</evidence>
<accession>A0AAD4X4R0</accession>
<gene>
    <name evidence="1" type="ORF">MKW98_005280</name>
</gene>
<evidence type="ECO:0008006" key="3">
    <source>
        <dbReference type="Google" id="ProtNLM"/>
    </source>
</evidence>
<proteinExistence type="predicted"/>
<sequence>KDVPRFDIWEMRKDYTGWSVTYYVDLTPLTTVYPDIVPGRLRSLIFHPFELNVLLTEEGEEDPSKLILLIGKNKVISFDLSNKSLKKLYDVSPDVWVHGFQYVETLVHA</sequence>